<dbReference type="PANTHER" id="PTHR23278">
    <property type="entry name" value="SIDESTEP PROTEIN"/>
    <property type="match status" value="1"/>
</dbReference>
<dbReference type="CDD" id="cd00096">
    <property type="entry name" value="Ig"/>
    <property type="match status" value="1"/>
</dbReference>
<evidence type="ECO:0000259" key="1">
    <source>
        <dbReference type="PROSITE" id="PS50835"/>
    </source>
</evidence>
<dbReference type="SMART" id="SM00409">
    <property type="entry name" value="IG"/>
    <property type="match status" value="1"/>
</dbReference>
<name>A0A8K0CRS2_IGNLU</name>
<dbReference type="EMBL" id="VTPC01008745">
    <property type="protein sequence ID" value="KAF2892419.1"/>
    <property type="molecule type" value="Genomic_DNA"/>
</dbReference>
<reference evidence="2" key="1">
    <citation type="submission" date="2019-08" db="EMBL/GenBank/DDBJ databases">
        <title>The genome of the North American firefly Photinus pyralis.</title>
        <authorList>
            <consortium name="Photinus pyralis genome working group"/>
            <person name="Fallon T.R."/>
            <person name="Sander Lower S.E."/>
            <person name="Weng J.-K."/>
        </authorList>
    </citation>
    <scope>NUCLEOTIDE SEQUENCE</scope>
    <source>
        <strain evidence="2">TRF0915ILg1</strain>
        <tissue evidence="2">Whole body</tissue>
    </source>
</reference>
<gene>
    <name evidence="2" type="ORF">ILUMI_13757</name>
</gene>
<dbReference type="SUPFAM" id="SSF48726">
    <property type="entry name" value="Immunoglobulin"/>
    <property type="match status" value="1"/>
</dbReference>
<dbReference type="InterPro" id="IPR013783">
    <property type="entry name" value="Ig-like_fold"/>
</dbReference>
<keyword evidence="3" id="KW-1185">Reference proteome</keyword>
<dbReference type="InterPro" id="IPR013106">
    <property type="entry name" value="Ig_V-set"/>
</dbReference>
<proteinExistence type="predicted"/>
<dbReference type="PROSITE" id="PS50835">
    <property type="entry name" value="IG_LIKE"/>
    <property type="match status" value="1"/>
</dbReference>
<dbReference type="InterPro" id="IPR003599">
    <property type="entry name" value="Ig_sub"/>
</dbReference>
<dbReference type="InterPro" id="IPR036179">
    <property type="entry name" value="Ig-like_dom_sf"/>
</dbReference>
<dbReference type="Gene3D" id="2.60.40.10">
    <property type="entry name" value="Immunoglobulins"/>
    <property type="match status" value="1"/>
</dbReference>
<dbReference type="Proteomes" id="UP000801492">
    <property type="component" value="Unassembled WGS sequence"/>
</dbReference>
<sequence>MDFPFWLALSNGQLLSDAVSKAVYTVEAVQGGVAKLPCDITPAVVGDKMHIVIWYKEGIKGKQTPIYTFDSRDKQLKQGKHWSDEHIMGGRAYFRYQDEPAKLTLDSVRDSDGGIYQCRVDFRQTPTRNVRVNLTIIIPPEKLSILDEKGVHIPHYILGPYNEGASVNITSREQPENKHERVHRDSKQTKDWKVFGNDGLTPQILHLRD</sequence>
<organism evidence="2 3">
    <name type="scientific">Ignelater luminosus</name>
    <name type="common">Cucubano</name>
    <name type="synonym">Pyrophorus luminosus</name>
    <dbReference type="NCBI Taxonomy" id="2038154"/>
    <lineage>
        <taxon>Eukaryota</taxon>
        <taxon>Metazoa</taxon>
        <taxon>Ecdysozoa</taxon>
        <taxon>Arthropoda</taxon>
        <taxon>Hexapoda</taxon>
        <taxon>Insecta</taxon>
        <taxon>Pterygota</taxon>
        <taxon>Neoptera</taxon>
        <taxon>Endopterygota</taxon>
        <taxon>Coleoptera</taxon>
        <taxon>Polyphaga</taxon>
        <taxon>Elateriformia</taxon>
        <taxon>Elateroidea</taxon>
        <taxon>Elateridae</taxon>
        <taxon>Agrypninae</taxon>
        <taxon>Pyrophorini</taxon>
        <taxon>Ignelater</taxon>
    </lineage>
</organism>
<dbReference type="PANTHER" id="PTHR23278:SF30">
    <property type="entry name" value="SIDESTEP VIII, ISOFORM B"/>
    <property type="match status" value="1"/>
</dbReference>
<evidence type="ECO:0000313" key="2">
    <source>
        <dbReference type="EMBL" id="KAF2892419.1"/>
    </source>
</evidence>
<dbReference type="Pfam" id="PF07686">
    <property type="entry name" value="V-set"/>
    <property type="match status" value="1"/>
</dbReference>
<dbReference type="OrthoDB" id="8825892at2759"/>
<feature type="domain" description="Ig-like" evidence="1">
    <location>
        <begin position="4"/>
        <end position="135"/>
    </location>
</feature>
<accession>A0A8K0CRS2</accession>
<dbReference type="AlphaFoldDB" id="A0A8K0CRS2"/>
<evidence type="ECO:0000313" key="3">
    <source>
        <dbReference type="Proteomes" id="UP000801492"/>
    </source>
</evidence>
<dbReference type="InterPro" id="IPR007110">
    <property type="entry name" value="Ig-like_dom"/>
</dbReference>
<comment type="caution">
    <text evidence="2">The sequence shown here is derived from an EMBL/GenBank/DDBJ whole genome shotgun (WGS) entry which is preliminary data.</text>
</comment>
<protein>
    <recommendedName>
        <fullName evidence="1">Ig-like domain-containing protein</fullName>
    </recommendedName>
</protein>